<comment type="subcellular location">
    <subcellularLocation>
        <location evidence="2">Cytoplasm</location>
    </subcellularLocation>
    <subcellularLocation>
        <location evidence="1">Nucleus</location>
    </subcellularLocation>
</comment>
<dbReference type="GO" id="GO:0005634">
    <property type="term" value="C:nucleus"/>
    <property type="evidence" value="ECO:0007669"/>
    <property type="project" value="UniProtKB-SubCell"/>
</dbReference>
<evidence type="ECO:0000256" key="15">
    <source>
        <dbReference type="SAM" id="MobiDB-lite"/>
    </source>
</evidence>
<evidence type="ECO:0000256" key="11">
    <source>
        <dbReference type="ARBA" id="ARBA00023242"/>
    </source>
</evidence>
<dbReference type="InterPro" id="IPR027450">
    <property type="entry name" value="AlkB-like"/>
</dbReference>
<evidence type="ECO:0000256" key="9">
    <source>
        <dbReference type="ARBA" id="ARBA00023004"/>
    </source>
</evidence>
<evidence type="ECO:0000259" key="16">
    <source>
        <dbReference type="PROSITE" id="PS51471"/>
    </source>
</evidence>
<feature type="region of interest" description="Disordered" evidence="15">
    <location>
        <begin position="1"/>
        <end position="363"/>
    </location>
</feature>
<accession>A0AAW1WG74</accession>
<dbReference type="PROSITE" id="PS51471">
    <property type="entry name" value="FE2OG_OXY"/>
    <property type="match status" value="1"/>
</dbReference>
<feature type="binding site" evidence="14">
    <location>
        <position position="597"/>
    </location>
    <ligand>
        <name>Fe cation</name>
        <dbReference type="ChEBI" id="CHEBI:24875"/>
        <note>catalytic</note>
    </ligand>
</feature>
<feature type="compositionally biased region" description="Basic and acidic residues" evidence="15">
    <location>
        <begin position="90"/>
        <end position="112"/>
    </location>
</feature>
<evidence type="ECO:0000256" key="13">
    <source>
        <dbReference type="ARBA" id="ARBA00066586"/>
    </source>
</evidence>
<feature type="compositionally biased region" description="Polar residues" evidence="15">
    <location>
        <begin position="268"/>
        <end position="277"/>
    </location>
</feature>
<dbReference type="SUPFAM" id="SSF51197">
    <property type="entry name" value="Clavaminate synthase-like"/>
    <property type="match status" value="1"/>
</dbReference>
<dbReference type="InterPro" id="IPR004574">
    <property type="entry name" value="Alkb"/>
</dbReference>
<dbReference type="GO" id="GO:0035516">
    <property type="term" value="F:broad specificity oxidative DNA demethylase activity"/>
    <property type="evidence" value="ECO:0007669"/>
    <property type="project" value="TreeGrafter"/>
</dbReference>
<comment type="similarity">
    <text evidence="3">Belongs to the alkB family.</text>
</comment>
<keyword evidence="7" id="KW-0223">Dioxygenase</keyword>
<dbReference type="EMBL" id="JBEDUW010000006">
    <property type="protein sequence ID" value="KAK9923799.1"/>
    <property type="molecule type" value="Genomic_DNA"/>
</dbReference>
<feature type="compositionally biased region" description="Basic and acidic residues" evidence="15">
    <location>
        <begin position="353"/>
        <end position="362"/>
    </location>
</feature>
<evidence type="ECO:0000256" key="14">
    <source>
        <dbReference type="PIRSR" id="PIRSR604574-2"/>
    </source>
</evidence>
<dbReference type="GO" id="GO:0035513">
    <property type="term" value="P:oxidative RNA demethylation"/>
    <property type="evidence" value="ECO:0007669"/>
    <property type="project" value="TreeGrafter"/>
</dbReference>
<feature type="compositionally biased region" description="Basic and acidic residues" evidence="15">
    <location>
        <begin position="278"/>
        <end position="295"/>
    </location>
</feature>
<dbReference type="PANTHER" id="PTHR16557:SF2">
    <property type="entry name" value="NUCLEIC ACID DIOXYGENASE ALKBH1"/>
    <property type="match status" value="1"/>
</dbReference>
<comment type="caution">
    <text evidence="17">The sequence shown here is derived from an EMBL/GenBank/DDBJ whole genome shotgun (WGS) entry which is preliminary data.</text>
</comment>
<gene>
    <name evidence="17" type="ORF">M0R45_032199</name>
</gene>
<feature type="compositionally biased region" description="Basic residues" evidence="15">
    <location>
        <begin position="138"/>
        <end position="153"/>
    </location>
</feature>
<feature type="domain" description="Fe2OG dioxygenase" evidence="16">
    <location>
        <begin position="519"/>
        <end position="629"/>
    </location>
</feature>
<keyword evidence="10" id="KW-0234">DNA repair</keyword>
<dbReference type="GO" id="GO:0035515">
    <property type="term" value="F:oxidative RNA demethylase activity"/>
    <property type="evidence" value="ECO:0007669"/>
    <property type="project" value="TreeGrafter"/>
</dbReference>
<evidence type="ECO:0000256" key="3">
    <source>
        <dbReference type="ARBA" id="ARBA00007879"/>
    </source>
</evidence>
<feature type="binding site" evidence="14">
    <location>
        <position position="537"/>
    </location>
    <ligand>
        <name>Fe cation</name>
        <dbReference type="ChEBI" id="CHEBI:24875"/>
        <note>catalytic</note>
    </ligand>
</feature>
<organism evidence="17 18">
    <name type="scientific">Rubus argutus</name>
    <name type="common">Southern blackberry</name>
    <dbReference type="NCBI Taxonomy" id="59490"/>
    <lineage>
        <taxon>Eukaryota</taxon>
        <taxon>Viridiplantae</taxon>
        <taxon>Streptophyta</taxon>
        <taxon>Embryophyta</taxon>
        <taxon>Tracheophyta</taxon>
        <taxon>Spermatophyta</taxon>
        <taxon>Magnoliopsida</taxon>
        <taxon>eudicotyledons</taxon>
        <taxon>Gunneridae</taxon>
        <taxon>Pentapetalae</taxon>
        <taxon>rosids</taxon>
        <taxon>fabids</taxon>
        <taxon>Rosales</taxon>
        <taxon>Rosaceae</taxon>
        <taxon>Rosoideae</taxon>
        <taxon>Rosoideae incertae sedis</taxon>
        <taxon>Rubus</taxon>
    </lineage>
</organism>
<dbReference type="GO" id="GO:0005737">
    <property type="term" value="C:cytoplasm"/>
    <property type="evidence" value="ECO:0007669"/>
    <property type="project" value="UniProtKB-SubCell"/>
</dbReference>
<dbReference type="Pfam" id="PF13532">
    <property type="entry name" value="2OG-FeII_Oxy_2"/>
    <property type="match status" value="1"/>
</dbReference>
<reference evidence="17 18" key="1">
    <citation type="journal article" date="2023" name="G3 (Bethesda)">
        <title>A chromosome-length genome assembly and annotation of blackberry (Rubus argutus, cv. 'Hillquist').</title>
        <authorList>
            <person name="Bruna T."/>
            <person name="Aryal R."/>
            <person name="Dudchenko O."/>
            <person name="Sargent D.J."/>
            <person name="Mead D."/>
            <person name="Buti M."/>
            <person name="Cavallini A."/>
            <person name="Hytonen T."/>
            <person name="Andres J."/>
            <person name="Pham M."/>
            <person name="Weisz D."/>
            <person name="Mascagni F."/>
            <person name="Usai G."/>
            <person name="Natali L."/>
            <person name="Bassil N."/>
            <person name="Fernandez G.E."/>
            <person name="Lomsadze A."/>
            <person name="Armour M."/>
            <person name="Olukolu B."/>
            <person name="Poorten T."/>
            <person name="Britton C."/>
            <person name="Davik J."/>
            <person name="Ashrafi H."/>
            <person name="Aiden E.L."/>
            <person name="Borodovsky M."/>
            <person name="Worthington M."/>
        </authorList>
    </citation>
    <scope>NUCLEOTIDE SEQUENCE [LARGE SCALE GENOMIC DNA]</scope>
    <source>
        <strain evidence="17">PI 553951</strain>
    </source>
</reference>
<comment type="cofactor">
    <cofactor evidence="14">
        <name>Fe(2+)</name>
        <dbReference type="ChEBI" id="CHEBI:29033"/>
    </cofactor>
    <text evidence="14">Binds 1 Fe(2+) ion per subunit.</text>
</comment>
<protein>
    <recommendedName>
        <fullName evidence="13">DNA N(6)-methyladenine demethylase</fullName>
        <ecNumber evidence="13">1.14.11.51</ecNumber>
    </recommendedName>
</protein>
<comment type="catalytic activity">
    <reaction evidence="12">
        <text>an N(6)-methyl-2'-deoxyadenosine in DNA + 2-oxoglutarate + O2 = a 2'-deoxyadenosine in DNA + formaldehyde + succinate + CO2</text>
        <dbReference type="Rhea" id="RHEA:49524"/>
        <dbReference type="Rhea" id="RHEA-COMP:12418"/>
        <dbReference type="Rhea" id="RHEA-COMP:12419"/>
        <dbReference type="ChEBI" id="CHEBI:15379"/>
        <dbReference type="ChEBI" id="CHEBI:16526"/>
        <dbReference type="ChEBI" id="CHEBI:16810"/>
        <dbReference type="ChEBI" id="CHEBI:16842"/>
        <dbReference type="ChEBI" id="CHEBI:30031"/>
        <dbReference type="ChEBI" id="CHEBI:90615"/>
        <dbReference type="ChEBI" id="CHEBI:90616"/>
        <dbReference type="EC" id="1.14.11.51"/>
    </reaction>
    <physiologicalReaction direction="left-to-right" evidence="12">
        <dbReference type="Rhea" id="RHEA:49525"/>
    </physiologicalReaction>
</comment>
<feature type="compositionally biased region" description="Basic and acidic residues" evidence="15">
    <location>
        <begin position="235"/>
        <end position="267"/>
    </location>
</feature>
<feature type="compositionally biased region" description="Polar residues" evidence="15">
    <location>
        <begin position="70"/>
        <end position="79"/>
    </location>
</feature>
<evidence type="ECO:0000313" key="18">
    <source>
        <dbReference type="Proteomes" id="UP001457282"/>
    </source>
</evidence>
<dbReference type="Gene3D" id="2.60.120.590">
    <property type="entry name" value="Alpha-ketoglutarate-dependent dioxygenase AlkB-like"/>
    <property type="match status" value="1"/>
</dbReference>
<evidence type="ECO:0000256" key="10">
    <source>
        <dbReference type="ARBA" id="ARBA00023204"/>
    </source>
</evidence>
<dbReference type="GO" id="GO:0008198">
    <property type="term" value="F:ferrous iron binding"/>
    <property type="evidence" value="ECO:0007669"/>
    <property type="project" value="TreeGrafter"/>
</dbReference>
<evidence type="ECO:0000256" key="8">
    <source>
        <dbReference type="ARBA" id="ARBA00023002"/>
    </source>
</evidence>
<evidence type="ECO:0000313" key="17">
    <source>
        <dbReference type="EMBL" id="KAK9923799.1"/>
    </source>
</evidence>
<keyword evidence="9 14" id="KW-0408">Iron</keyword>
<dbReference type="AlphaFoldDB" id="A0AAW1WG74"/>
<dbReference type="InterPro" id="IPR005123">
    <property type="entry name" value="Oxoglu/Fe-dep_dioxygenase_dom"/>
</dbReference>
<keyword evidence="11" id="KW-0539">Nucleus</keyword>
<sequence>MNRGQARGSRRGGRGSANRGQGRGNHQDDRHSQPTVRRSPQRGAGVYGPSANDFSGNKEGSSKGEMGSPQEMSPCSFSKNPEHYPTLSSEYRKEWRPSDKKDLFSNDERLKDGSNSTESMEVNSNELKCSVASDSGHKGPKVHYLHLHKGQRVQRRETPSKSTGDSETSLPSRNLSQNLHKGVQRMQIGETPSKRTGDSETYEPSANDFSGNKEGSLKGEMGSPQEMFPRSFSKNPEHKPTSSPEYRKEWRPSYKKDLRSNAERLKEGSNSTESTEVNSKELKSSDASDSGHKGDFSSLSNLSQDLHEEAQRMQIGETPSKRTGDSETYLASKSEVKHGQFPIKSPLTTSGHQKPELSEHSAVDSPFDLCPTKAGIAVTLKPSLLVQNRERRNESKRSMEQPIEIVLQSGMILLKSFISPSDQIKIVKRCRDMGLGTGGFYQPGYRDGAKLNLKMMCLGKNWDPETSKYGDHRPHDGAKPPSIPIDFLRLVEDAIKKSHSFIRKNYKVGNCEHILPPVSPDICLVNFYSSTGRLGLHQDRDESEQSLRKCLPVVSFSIGDAAEFLYGDQRNVESANRAKLESGDVLIFGGESRHIFHGVASVEPNTAPKTLIEATNLRSGRLNLTFREY</sequence>
<dbReference type="GO" id="GO:0006281">
    <property type="term" value="P:DNA repair"/>
    <property type="evidence" value="ECO:0007669"/>
    <property type="project" value="UniProtKB-KW"/>
</dbReference>
<dbReference type="PANTHER" id="PTHR16557">
    <property type="entry name" value="ALKYLATED DNA REPAIR PROTEIN ALKB-RELATED"/>
    <property type="match status" value="1"/>
</dbReference>
<dbReference type="FunFam" id="2.60.120.590:FF:000013">
    <property type="entry name" value="2-oxoglutarate-dependent dioxygenase family protein"/>
    <property type="match status" value="1"/>
</dbReference>
<feature type="compositionally biased region" description="Polar residues" evidence="15">
    <location>
        <begin position="160"/>
        <end position="179"/>
    </location>
</feature>
<dbReference type="GO" id="GO:0141131">
    <property type="term" value="F:DNA N6-methyladenine demethylase activity"/>
    <property type="evidence" value="ECO:0007669"/>
    <property type="project" value="UniProtKB-EC"/>
</dbReference>
<evidence type="ECO:0000256" key="5">
    <source>
        <dbReference type="ARBA" id="ARBA00022723"/>
    </source>
</evidence>
<keyword evidence="4" id="KW-0963">Cytoplasm</keyword>
<dbReference type="InterPro" id="IPR037151">
    <property type="entry name" value="AlkB-like_sf"/>
</dbReference>
<name>A0AAW1WG74_RUBAR</name>
<evidence type="ECO:0000256" key="6">
    <source>
        <dbReference type="ARBA" id="ARBA00022763"/>
    </source>
</evidence>
<dbReference type="Proteomes" id="UP001457282">
    <property type="component" value="Unassembled WGS sequence"/>
</dbReference>
<evidence type="ECO:0000256" key="4">
    <source>
        <dbReference type="ARBA" id="ARBA00022490"/>
    </source>
</evidence>
<feature type="compositionally biased region" description="Polar residues" evidence="15">
    <location>
        <begin position="113"/>
        <end position="127"/>
    </location>
</feature>
<dbReference type="EC" id="1.14.11.51" evidence="13"/>
<evidence type="ECO:0000256" key="12">
    <source>
        <dbReference type="ARBA" id="ARBA00052047"/>
    </source>
</evidence>
<keyword evidence="18" id="KW-1185">Reference proteome</keyword>
<evidence type="ECO:0000256" key="7">
    <source>
        <dbReference type="ARBA" id="ARBA00022964"/>
    </source>
</evidence>
<proteinExistence type="inferred from homology"/>
<evidence type="ECO:0000256" key="2">
    <source>
        <dbReference type="ARBA" id="ARBA00004496"/>
    </source>
</evidence>
<keyword evidence="6" id="KW-0227">DNA damage</keyword>
<evidence type="ECO:0000256" key="1">
    <source>
        <dbReference type="ARBA" id="ARBA00004123"/>
    </source>
</evidence>
<feature type="binding site" evidence="14">
    <location>
        <position position="539"/>
    </location>
    <ligand>
        <name>Fe cation</name>
        <dbReference type="ChEBI" id="CHEBI:24875"/>
        <note>catalytic</note>
    </ligand>
</feature>
<keyword evidence="8" id="KW-0560">Oxidoreductase</keyword>
<keyword evidence="5 14" id="KW-0479">Metal-binding</keyword>